<name>A0A1Z3HN98_9CYAN</name>
<dbReference type="InterPro" id="IPR050266">
    <property type="entry name" value="AB_hydrolase_sf"/>
</dbReference>
<dbReference type="OrthoDB" id="9808398at2"/>
<sequence>MRLHTTVAGSGYPILCLHGHPGNGRSLSVFTDVFSRRFQTIAPDLRGYGQSRSRYPFQMSDHLSDLVALLDERAIDQCLVLGWSLGGILALELALAQPERIRGLILVATAARPRSSHPAITWQDLLYTGLSTGLNWLRPGCDWAIQTGRRSLYRYLLRHHTQAVYRRLAGEGVPAYLKTSRGARQALSQALVQGYDRSSVLDSLTMPCLMLCGREDRHITAMASQETAKYLANCQLHSYSNVAHLFPWEIPTQVTGDIQTWLRQTFPDLYIATAQS</sequence>
<dbReference type="RefSeq" id="WP_088430083.1">
    <property type="nucleotide sequence ID" value="NZ_CP021983.2"/>
</dbReference>
<protein>
    <submittedName>
        <fullName evidence="2">Alpha/beta hydrolase</fullName>
    </submittedName>
</protein>
<evidence type="ECO:0000313" key="2">
    <source>
        <dbReference type="EMBL" id="ASC71794.1"/>
    </source>
</evidence>
<dbReference type="Proteomes" id="UP000191901">
    <property type="component" value="Chromosome"/>
</dbReference>
<gene>
    <name evidence="2" type="ORF">XM38_027480</name>
</gene>
<keyword evidence="3" id="KW-1185">Reference proteome</keyword>
<reference evidence="2 3" key="1">
    <citation type="journal article" date="2016" name="Biochim. Biophys. Acta">
        <title>Characterization of red-shifted phycobilisomes isolated from the chlorophyll f-containing cyanobacterium Halomicronema hongdechloris.</title>
        <authorList>
            <person name="Li Y."/>
            <person name="Lin Y."/>
            <person name="Garvey C.J."/>
            <person name="Birch D."/>
            <person name="Corkery R.W."/>
            <person name="Loughlin P.C."/>
            <person name="Scheer H."/>
            <person name="Willows R.D."/>
            <person name="Chen M."/>
        </authorList>
    </citation>
    <scope>NUCLEOTIDE SEQUENCE [LARGE SCALE GENOMIC DNA]</scope>
    <source>
        <strain evidence="2 3">C2206</strain>
    </source>
</reference>
<dbReference type="PANTHER" id="PTHR43798">
    <property type="entry name" value="MONOACYLGLYCEROL LIPASE"/>
    <property type="match status" value="1"/>
</dbReference>
<dbReference type="InterPro" id="IPR029058">
    <property type="entry name" value="AB_hydrolase_fold"/>
</dbReference>
<feature type="domain" description="AB hydrolase-1" evidence="1">
    <location>
        <begin position="12"/>
        <end position="249"/>
    </location>
</feature>
<dbReference type="EMBL" id="CP021983">
    <property type="protein sequence ID" value="ASC71794.1"/>
    <property type="molecule type" value="Genomic_DNA"/>
</dbReference>
<keyword evidence="2" id="KW-0378">Hydrolase</keyword>
<organism evidence="2 3">
    <name type="scientific">Halomicronema hongdechloris C2206</name>
    <dbReference type="NCBI Taxonomy" id="1641165"/>
    <lineage>
        <taxon>Bacteria</taxon>
        <taxon>Bacillati</taxon>
        <taxon>Cyanobacteriota</taxon>
        <taxon>Cyanophyceae</taxon>
        <taxon>Nodosilineales</taxon>
        <taxon>Nodosilineaceae</taxon>
        <taxon>Halomicronema</taxon>
    </lineage>
</organism>
<dbReference type="PRINTS" id="PR00111">
    <property type="entry name" value="ABHYDROLASE"/>
</dbReference>
<proteinExistence type="predicted"/>
<dbReference type="PRINTS" id="PR00412">
    <property type="entry name" value="EPOXHYDRLASE"/>
</dbReference>
<dbReference type="Pfam" id="PF00561">
    <property type="entry name" value="Abhydrolase_1"/>
    <property type="match status" value="1"/>
</dbReference>
<evidence type="ECO:0000313" key="3">
    <source>
        <dbReference type="Proteomes" id="UP000191901"/>
    </source>
</evidence>
<accession>A0A1Z3HN98</accession>
<dbReference type="Gene3D" id="3.40.50.1820">
    <property type="entry name" value="alpha/beta hydrolase"/>
    <property type="match status" value="1"/>
</dbReference>
<evidence type="ECO:0000259" key="1">
    <source>
        <dbReference type="Pfam" id="PF00561"/>
    </source>
</evidence>
<dbReference type="KEGG" id="hhg:XM38_027480"/>
<dbReference type="AlphaFoldDB" id="A0A1Z3HN98"/>
<dbReference type="InterPro" id="IPR000639">
    <property type="entry name" value="Epox_hydrolase-like"/>
</dbReference>
<dbReference type="STRING" id="1641165.XM38_20090"/>
<dbReference type="InterPro" id="IPR000073">
    <property type="entry name" value="AB_hydrolase_1"/>
</dbReference>
<dbReference type="GO" id="GO:0016787">
    <property type="term" value="F:hydrolase activity"/>
    <property type="evidence" value="ECO:0007669"/>
    <property type="project" value="UniProtKB-KW"/>
</dbReference>
<dbReference type="SUPFAM" id="SSF53474">
    <property type="entry name" value="alpha/beta-Hydrolases"/>
    <property type="match status" value="1"/>
</dbReference>